<gene>
    <name evidence="1" type="ORF">HPB50_018060</name>
</gene>
<accession>A0ACB7TQZ7</accession>
<evidence type="ECO:0000313" key="1">
    <source>
        <dbReference type="EMBL" id="KAH6947274.1"/>
    </source>
</evidence>
<sequence>MCRETKEIMQEARTTPRKWTTNSDGLINTLEYVEEFGGKELAVVQGTSLKVLGIPLNPRTDNFTFSLRGLLRFMNGIRDTKRFVLRTASRISDPMGSVAPFTIAIRNFFRML</sequence>
<keyword evidence="2" id="KW-1185">Reference proteome</keyword>
<proteinExistence type="predicted"/>
<comment type="caution">
    <text evidence="1">The sequence shown here is derived from an EMBL/GenBank/DDBJ whole genome shotgun (WGS) entry which is preliminary data.</text>
</comment>
<reference evidence="1" key="1">
    <citation type="submission" date="2020-05" db="EMBL/GenBank/DDBJ databases">
        <title>Large-scale comparative analyses of tick genomes elucidate their genetic diversity and vector capacities.</title>
        <authorList>
            <person name="Jia N."/>
            <person name="Wang J."/>
            <person name="Shi W."/>
            <person name="Du L."/>
            <person name="Sun Y."/>
            <person name="Zhan W."/>
            <person name="Jiang J."/>
            <person name="Wang Q."/>
            <person name="Zhang B."/>
            <person name="Ji P."/>
            <person name="Sakyi L.B."/>
            <person name="Cui X."/>
            <person name="Yuan T."/>
            <person name="Jiang B."/>
            <person name="Yang W."/>
            <person name="Lam T.T.-Y."/>
            <person name="Chang Q."/>
            <person name="Ding S."/>
            <person name="Wang X."/>
            <person name="Zhu J."/>
            <person name="Ruan X."/>
            <person name="Zhao L."/>
            <person name="Wei J."/>
            <person name="Que T."/>
            <person name="Du C."/>
            <person name="Cheng J."/>
            <person name="Dai P."/>
            <person name="Han X."/>
            <person name="Huang E."/>
            <person name="Gao Y."/>
            <person name="Liu J."/>
            <person name="Shao H."/>
            <person name="Ye R."/>
            <person name="Li L."/>
            <person name="Wei W."/>
            <person name="Wang X."/>
            <person name="Wang C."/>
            <person name="Yang T."/>
            <person name="Huo Q."/>
            <person name="Li W."/>
            <person name="Guo W."/>
            <person name="Chen H."/>
            <person name="Zhou L."/>
            <person name="Ni X."/>
            <person name="Tian J."/>
            <person name="Zhou Y."/>
            <person name="Sheng Y."/>
            <person name="Liu T."/>
            <person name="Pan Y."/>
            <person name="Xia L."/>
            <person name="Li J."/>
            <person name="Zhao F."/>
            <person name="Cao W."/>
        </authorList>
    </citation>
    <scope>NUCLEOTIDE SEQUENCE</scope>
    <source>
        <strain evidence="1">Hyas-2018</strain>
    </source>
</reference>
<dbReference type="Proteomes" id="UP000821845">
    <property type="component" value="Chromosome 1"/>
</dbReference>
<organism evidence="1 2">
    <name type="scientific">Hyalomma asiaticum</name>
    <name type="common">Tick</name>
    <dbReference type="NCBI Taxonomy" id="266040"/>
    <lineage>
        <taxon>Eukaryota</taxon>
        <taxon>Metazoa</taxon>
        <taxon>Ecdysozoa</taxon>
        <taxon>Arthropoda</taxon>
        <taxon>Chelicerata</taxon>
        <taxon>Arachnida</taxon>
        <taxon>Acari</taxon>
        <taxon>Parasitiformes</taxon>
        <taxon>Ixodida</taxon>
        <taxon>Ixodoidea</taxon>
        <taxon>Ixodidae</taxon>
        <taxon>Hyalomminae</taxon>
        <taxon>Hyalomma</taxon>
    </lineage>
</organism>
<dbReference type="EMBL" id="CM023481">
    <property type="protein sequence ID" value="KAH6947274.1"/>
    <property type="molecule type" value="Genomic_DNA"/>
</dbReference>
<evidence type="ECO:0000313" key="2">
    <source>
        <dbReference type="Proteomes" id="UP000821845"/>
    </source>
</evidence>
<name>A0ACB7TQZ7_HYAAI</name>
<protein>
    <submittedName>
        <fullName evidence="1">Uncharacterized protein</fullName>
    </submittedName>
</protein>